<accession>A0ACB8MB62</accession>
<organism evidence="1 2">
    <name type="scientific">Citrus sinensis</name>
    <name type="common">Sweet orange</name>
    <name type="synonym">Citrus aurantium var. sinensis</name>
    <dbReference type="NCBI Taxonomy" id="2711"/>
    <lineage>
        <taxon>Eukaryota</taxon>
        <taxon>Viridiplantae</taxon>
        <taxon>Streptophyta</taxon>
        <taxon>Embryophyta</taxon>
        <taxon>Tracheophyta</taxon>
        <taxon>Spermatophyta</taxon>
        <taxon>Magnoliopsida</taxon>
        <taxon>eudicotyledons</taxon>
        <taxon>Gunneridae</taxon>
        <taxon>Pentapetalae</taxon>
        <taxon>rosids</taxon>
        <taxon>malvids</taxon>
        <taxon>Sapindales</taxon>
        <taxon>Rutaceae</taxon>
        <taxon>Aurantioideae</taxon>
        <taxon>Citrus</taxon>
    </lineage>
</organism>
<comment type="caution">
    <text evidence="1">The sequence shown here is derived from an EMBL/GenBank/DDBJ whole genome shotgun (WGS) entry which is preliminary data.</text>
</comment>
<evidence type="ECO:0000313" key="1">
    <source>
        <dbReference type="EMBL" id="KAH9782816.1"/>
    </source>
</evidence>
<protein>
    <submittedName>
        <fullName evidence="1">Uncharacterized protein</fullName>
    </submittedName>
</protein>
<keyword evidence="2" id="KW-1185">Reference proteome</keyword>
<proteinExistence type="predicted"/>
<dbReference type="EMBL" id="CM039172">
    <property type="protein sequence ID" value="KAH9782816.1"/>
    <property type="molecule type" value="Genomic_DNA"/>
</dbReference>
<gene>
    <name evidence="1" type="ORF">KPL71_009082</name>
</gene>
<reference evidence="2" key="1">
    <citation type="journal article" date="2023" name="Hortic. Res.">
        <title>A chromosome-level phased genome enabling allele-level studies in sweet orange: a case study on citrus Huanglongbing tolerance.</title>
        <authorList>
            <person name="Wu B."/>
            <person name="Yu Q."/>
            <person name="Deng Z."/>
            <person name="Duan Y."/>
            <person name="Luo F."/>
            <person name="Gmitter F. Jr."/>
        </authorList>
    </citation>
    <scope>NUCLEOTIDE SEQUENCE [LARGE SCALE GENOMIC DNA]</scope>
    <source>
        <strain evidence="2">cv. Valencia</strain>
    </source>
</reference>
<evidence type="ECO:0000313" key="2">
    <source>
        <dbReference type="Proteomes" id="UP000829398"/>
    </source>
</evidence>
<dbReference type="Proteomes" id="UP000829398">
    <property type="component" value="Chromosome 3"/>
</dbReference>
<sequence length="366" mass="42001">MGHKCSKAQLLIPESETISDETIYEEITEEAQRGTELGELVDPKITLLLKFYMPDHWGVPIMSSKLHIDQSLEYLPEELRYLHWYEYPLKTLPSNFEPENLLELNLPYSKIETIWEVKKEAPKLKYINLHNSQYLTGMPDLSETPNLERLNILNCTNLAYIPSCIHNFNNLRSVIGLCLRNTAIEEVPSSIESLTKLEKLDLSYCTRLKGLCKLDLGYCSKFECFPEIIEKMERLRSVDLQSTEEYDEPPGISNCLPGSQIPDWFRNQCSGSSITIQLPDYYCNENLIGIALCAIISFEEDSDAHDEYFNVVCNYSFKIKSRSQTKQVDDYCCLVSNVSMDVEHVILGFEPSRNVKLPDSDHHTAA</sequence>
<name>A0ACB8MB62_CITSI</name>